<keyword evidence="2" id="KW-1185">Reference proteome</keyword>
<evidence type="ECO:0000313" key="2">
    <source>
        <dbReference type="Proteomes" id="UP000012174"/>
    </source>
</evidence>
<gene>
    <name evidence="1" type="ORF">UCREL1_3143</name>
</gene>
<dbReference type="OrthoDB" id="5140754at2759"/>
<dbReference type="AlphaFoldDB" id="M7TIP7"/>
<dbReference type="KEGG" id="ela:UCREL1_3143"/>
<proteinExistence type="predicted"/>
<evidence type="ECO:0000313" key="1">
    <source>
        <dbReference type="EMBL" id="EMR69831.1"/>
    </source>
</evidence>
<dbReference type="EMBL" id="KB706007">
    <property type="protein sequence ID" value="EMR69831.1"/>
    <property type="molecule type" value="Genomic_DNA"/>
</dbReference>
<reference evidence="2" key="1">
    <citation type="journal article" date="2013" name="Genome Announc.">
        <title>Draft genome sequence of the grapevine dieback fungus Eutypa lata UCR-EL1.</title>
        <authorList>
            <person name="Blanco-Ulate B."/>
            <person name="Rolshausen P.E."/>
            <person name="Cantu D."/>
        </authorList>
    </citation>
    <scope>NUCLEOTIDE SEQUENCE [LARGE SCALE GENOMIC DNA]</scope>
    <source>
        <strain evidence="2">UCR-EL1</strain>
    </source>
</reference>
<dbReference type="HOGENOM" id="CLU_1320894_0_0_1"/>
<organism evidence="1 2">
    <name type="scientific">Eutypa lata (strain UCR-EL1)</name>
    <name type="common">Grapevine dieback disease fungus</name>
    <name type="synonym">Eutypa armeniacae</name>
    <dbReference type="NCBI Taxonomy" id="1287681"/>
    <lineage>
        <taxon>Eukaryota</taxon>
        <taxon>Fungi</taxon>
        <taxon>Dikarya</taxon>
        <taxon>Ascomycota</taxon>
        <taxon>Pezizomycotina</taxon>
        <taxon>Sordariomycetes</taxon>
        <taxon>Xylariomycetidae</taxon>
        <taxon>Xylariales</taxon>
        <taxon>Diatrypaceae</taxon>
        <taxon>Eutypa</taxon>
    </lineage>
</organism>
<name>M7TIP7_EUTLA</name>
<dbReference type="Proteomes" id="UP000012174">
    <property type="component" value="Unassembled WGS sequence"/>
</dbReference>
<protein>
    <submittedName>
        <fullName evidence="1">Uncharacterized protein</fullName>
    </submittedName>
</protein>
<sequence length="208" mass="23437">MASASDILSALATYREHIGRVNHRAMSTLIPQIEAASMGDPDLFECPEEEEEMRVEYVLGIVGASKHSTRPPIERTSDLLKNWDVLAPQLALDGASVNADSEWRAANRKAYTSAILQGLGRFGCPTGTWALPRDFEILMRHVDSLEGPGWYMFRDIGEKLVFWEGWGQSEYGVRDESVKARSVLDWYHQRGQPTEEEFTVTTEEVFSP</sequence>
<accession>M7TIP7</accession>